<dbReference type="RefSeq" id="WP_264206792.1">
    <property type="nucleotide sequence ID" value="NZ_JAOZEW010000014.1"/>
</dbReference>
<gene>
    <name evidence="1" type="ORF">OIU83_13505</name>
</gene>
<proteinExistence type="predicted"/>
<sequence length="318" mass="35010">METKPKISIDSHDLDMVAFNSNQKTRARNAVLGVDAAMQENYSALKSELIGHLSPVIVVQNDGQGGTFTLVYQGTQETVQPVPQLFQLVKSVSHTPLGIYVIIAPYLKQPHIKDWVKPLEKFKETLQEAQKNLPDAQLPQLALASCTKVLDGGIQFINDSVKADSFSIESFQTFTASVQGDIQTNMSYAAKAQVDGVEGLLERWRKKLGSEQWKKTYAIVLAIWTTENLNQNWLILRHMMDPKTVDAHLITIGIASFSENTVAVALDNLARIVQDNVAAAMVFPKDSVLADSLKGPQDLLSTAIEKIIGCPHAAKMLK</sequence>
<dbReference type="EMBL" id="JAOZEW010000014">
    <property type="protein sequence ID" value="MCV9928680.1"/>
    <property type="molecule type" value="Genomic_DNA"/>
</dbReference>
<protein>
    <submittedName>
        <fullName evidence="1">Uncharacterized protein</fullName>
    </submittedName>
</protein>
<comment type="caution">
    <text evidence="1">The sequence shown here is derived from an EMBL/GenBank/DDBJ whole genome shotgun (WGS) entry which is preliminary data.</text>
</comment>
<reference evidence="1" key="1">
    <citation type="submission" date="2022-10" db="EMBL/GenBank/DDBJ databases">
        <title>Two novel species of Flavobacterium.</title>
        <authorList>
            <person name="Liu Q."/>
            <person name="Xin Y.-H."/>
        </authorList>
    </citation>
    <scope>NUCLEOTIDE SEQUENCE</scope>
    <source>
        <strain evidence="1">LS1R49</strain>
    </source>
</reference>
<keyword evidence="2" id="KW-1185">Reference proteome</keyword>
<dbReference type="Proteomes" id="UP001151079">
    <property type="component" value="Unassembled WGS sequence"/>
</dbReference>
<dbReference type="AlphaFoldDB" id="A0A9X2ZFY1"/>
<name>A0A9X2ZFY1_9FLAO</name>
<accession>A0A9X2ZFY1</accession>
<evidence type="ECO:0000313" key="2">
    <source>
        <dbReference type="Proteomes" id="UP001151079"/>
    </source>
</evidence>
<evidence type="ECO:0000313" key="1">
    <source>
        <dbReference type="EMBL" id="MCV9928680.1"/>
    </source>
</evidence>
<organism evidence="1 2">
    <name type="scientific">Flavobacterium shii</name>
    <dbReference type="NCBI Taxonomy" id="2987687"/>
    <lineage>
        <taxon>Bacteria</taxon>
        <taxon>Pseudomonadati</taxon>
        <taxon>Bacteroidota</taxon>
        <taxon>Flavobacteriia</taxon>
        <taxon>Flavobacteriales</taxon>
        <taxon>Flavobacteriaceae</taxon>
        <taxon>Flavobacterium</taxon>
    </lineage>
</organism>